<reference evidence="10 11" key="1">
    <citation type="submission" date="2019-12" db="EMBL/GenBank/DDBJ databases">
        <title>Sporaefaciens musculi gen. nov., sp. nov., a novel bacterium isolated from the caecum of an obese mouse.</title>
        <authorList>
            <person name="Rasmussen T.S."/>
            <person name="Streidl T."/>
            <person name="Hitch T.C.A."/>
            <person name="Wortmann E."/>
            <person name="Deptula P."/>
            <person name="Hansen M."/>
            <person name="Nielsen D.S."/>
            <person name="Clavel T."/>
            <person name="Vogensen F.K."/>
        </authorList>
    </citation>
    <scope>NUCLEOTIDE SEQUENCE [LARGE SCALE GENOMIC DNA]</scope>
    <source>
        <strain evidence="10 11">WCA-9-b2</strain>
    </source>
</reference>
<dbReference type="Pfam" id="PF00512">
    <property type="entry name" value="HisKA"/>
    <property type="match status" value="1"/>
</dbReference>
<evidence type="ECO:0000256" key="3">
    <source>
        <dbReference type="ARBA" id="ARBA00012438"/>
    </source>
</evidence>
<keyword evidence="11" id="KW-1185">Reference proteome</keyword>
<keyword evidence="8" id="KW-1133">Transmembrane helix</keyword>
<evidence type="ECO:0000256" key="5">
    <source>
        <dbReference type="ARBA" id="ARBA00022679"/>
    </source>
</evidence>
<evidence type="ECO:0000313" key="11">
    <source>
        <dbReference type="Proteomes" id="UP000460412"/>
    </source>
</evidence>
<dbReference type="EC" id="2.7.13.3" evidence="3"/>
<dbReference type="PRINTS" id="PR00344">
    <property type="entry name" value="BCTRLSENSOR"/>
</dbReference>
<dbReference type="PANTHER" id="PTHR45453">
    <property type="entry name" value="PHOSPHATE REGULON SENSOR PROTEIN PHOR"/>
    <property type="match status" value="1"/>
</dbReference>
<sequence length="393" mass="44293">MNTGRKAARHFVFWLLLGLAAGVFLAAVLSCHEYQTMADITGAVLRSDSLAEGLKNSYAFQSFSLEMNTEGSKYLAAYGYRPMRNWGAYLPFTAGISVLLFQLAGLCTFRVRYREDLQTKKRIRELTEYLRAVNSGEGAMLRRREDDFSHLEDEMYKTVTELQSAKEAAVKNHEVLAERIADIAHQLKTPLTSMSLMTELLEEYQTIETEEYYSRLSNQIERLKNLVTGLLALAKLDSHGVVFHVERVEVPELLEAVSELLREIMTERGISFVAEESKGECFIYGDRQWTEEAVLNILKNCVEHTPDGGRIVASYSQNPIYTELQIEDGGSGFHAKELPHIFERFYRGEGAAKDNAGIGLALAKAVLEQQNGQICAENTADGHAGFRIKWYFS</sequence>
<evidence type="ECO:0000313" key="10">
    <source>
        <dbReference type="EMBL" id="MXP78502.1"/>
    </source>
</evidence>
<comment type="subcellular location">
    <subcellularLocation>
        <location evidence="2">Membrane</location>
    </subcellularLocation>
</comment>
<dbReference type="CDD" id="cd00082">
    <property type="entry name" value="HisKA"/>
    <property type="match status" value="1"/>
</dbReference>
<dbReference type="GO" id="GO:0005886">
    <property type="term" value="C:plasma membrane"/>
    <property type="evidence" value="ECO:0007669"/>
    <property type="project" value="TreeGrafter"/>
</dbReference>
<keyword evidence="6 10" id="KW-0418">Kinase</keyword>
<feature type="domain" description="Histidine kinase" evidence="9">
    <location>
        <begin position="182"/>
        <end position="393"/>
    </location>
</feature>
<dbReference type="EMBL" id="WUQX01000001">
    <property type="protein sequence ID" value="MXP78502.1"/>
    <property type="molecule type" value="Genomic_DNA"/>
</dbReference>
<evidence type="ECO:0000256" key="2">
    <source>
        <dbReference type="ARBA" id="ARBA00004370"/>
    </source>
</evidence>
<dbReference type="SMART" id="SM00388">
    <property type="entry name" value="HisKA"/>
    <property type="match status" value="1"/>
</dbReference>
<evidence type="ECO:0000256" key="8">
    <source>
        <dbReference type="SAM" id="Phobius"/>
    </source>
</evidence>
<dbReference type="GO" id="GO:0000155">
    <property type="term" value="F:phosphorelay sensor kinase activity"/>
    <property type="evidence" value="ECO:0007669"/>
    <property type="project" value="InterPro"/>
</dbReference>
<evidence type="ECO:0000256" key="4">
    <source>
        <dbReference type="ARBA" id="ARBA00022553"/>
    </source>
</evidence>
<dbReference type="AlphaFoldDB" id="A0A7X3MLG4"/>
<keyword evidence="8" id="KW-0472">Membrane</keyword>
<dbReference type="Gene3D" id="3.30.565.10">
    <property type="entry name" value="Histidine kinase-like ATPase, C-terminal domain"/>
    <property type="match status" value="1"/>
</dbReference>
<dbReference type="InterPro" id="IPR003661">
    <property type="entry name" value="HisK_dim/P_dom"/>
</dbReference>
<accession>A0A7X3MLG4</accession>
<evidence type="ECO:0000256" key="1">
    <source>
        <dbReference type="ARBA" id="ARBA00000085"/>
    </source>
</evidence>
<protein>
    <recommendedName>
        <fullName evidence="3">histidine kinase</fullName>
        <ecNumber evidence="3">2.7.13.3</ecNumber>
    </recommendedName>
</protein>
<dbReference type="InterPro" id="IPR036890">
    <property type="entry name" value="HATPase_C_sf"/>
</dbReference>
<dbReference type="Gene3D" id="1.10.287.130">
    <property type="match status" value="1"/>
</dbReference>
<dbReference type="SMART" id="SM00387">
    <property type="entry name" value="HATPase_c"/>
    <property type="match status" value="1"/>
</dbReference>
<comment type="caution">
    <text evidence="10">The sequence shown here is derived from an EMBL/GenBank/DDBJ whole genome shotgun (WGS) entry which is preliminary data.</text>
</comment>
<dbReference type="SUPFAM" id="SSF55874">
    <property type="entry name" value="ATPase domain of HSP90 chaperone/DNA topoisomerase II/histidine kinase"/>
    <property type="match status" value="1"/>
</dbReference>
<dbReference type="Pfam" id="PF02518">
    <property type="entry name" value="HATPase_c"/>
    <property type="match status" value="1"/>
</dbReference>
<proteinExistence type="predicted"/>
<dbReference type="InterPro" id="IPR004358">
    <property type="entry name" value="Sig_transdc_His_kin-like_C"/>
</dbReference>
<dbReference type="CDD" id="cd00075">
    <property type="entry name" value="HATPase"/>
    <property type="match status" value="1"/>
</dbReference>
<dbReference type="SUPFAM" id="SSF47384">
    <property type="entry name" value="Homodimeric domain of signal transducing histidine kinase"/>
    <property type="match status" value="1"/>
</dbReference>
<dbReference type="Proteomes" id="UP000460412">
    <property type="component" value="Unassembled WGS sequence"/>
</dbReference>
<dbReference type="InterPro" id="IPR005467">
    <property type="entry name" value="His_kinase_dom"/>
</dbReference>
<keyword evidence="4" id="KW-0597">Phosphoprotein</keyword>
<feature type="transmembrane region" description="Helical" evidence="8">
    <location>
        <begin position="88"/>
        <end position="111"/>
    </location>
</feature>
<dbReference type="InterPro" id="IPR036097">
    <property type="entry name" value="HisK_dim/P_sf"/>
</dbReference>
<gene>
    <name evidence="10" type="ORF">GN277_25130</name>
</gene>
<dbReference type="PANTHER" id="PTHR45453:SF1">
    <property type="entry name" value="PHOSPHATE REGULON SENSOR PROTEIN PHOR"/>
    <property type="match status" value="1"/>
</dbReference>
<keyword evidence="8" id="KW-0812">Transmembrane</keyword>
<keyword evidence="7" id="KW-0902">Two-component regulatory system</keyword>
<name>A0A7X3MLG4_9FIRM</name>
<comment type="catalytic activity">
    <reaction evidence="1">
        <text>ATP + protein L-histidine = ADP + protein N-phospho-L-histidine.</text>
        <dbReference type="EC" id="2.7.13.3"/>
    </reaction>
</comment>
<evidence type="ECO:0000256" key="7">
    <source>
        <dbReference type="ARBA" id="ARBA00023012"/>
    </source>
</evidence>
<dbReference type="GO" id="GO:0004721">
    <property type="term" value="F:phosphoprotein phosphatase activity"/>
    <property type="evidence" value="ECO:0007669"/>
    <property type="project" value="TreeGrafter"/>
</dbReference>
<dbReference type="PROSITE" id="PS51257">
    <property type="entry name" value="PROKAR_LIPOPROTEIN"/>
    <property type="match status" value="1"/>
</dbReference>
<evidence type="ECO:0000256" key="6">
    <source>
        <dbReference type="ARBA" id="ARBA00022777"/>
    </source>
</evidence>
<dbReference type="GO" id="GO:0016036">
    <property type="term" value="P:cellular response to phosphate starvation"/>
    <property type="evidence" value="ECO:0007669"/>
    <property type="project" value="TreeGrafter"/>
</dbReference>
<dbReference type="InterPro" id="IPR003594">
    <property type="entry name" value="HATPase_dom"/>
</dbReference>
<organism evidence="10 11">
    <name type="scientific">Sporofaciens musculi</name>
    <dbReference type="NCBI Taxonomy" id="2681861"/>
    <lineage>
        <taxon>Bacteria</taxon>
        <taxon>Bacillati</taxon>
        <taxon>Bacillota</taxon>
        <taxon>Clostridia</taxon>
        <taxon>Lachnospirales</taxon>
        <taxon>Lachnospiraceae</taxon>
        <taxon>Sporofaciens</taxon>
    </lineage>
</organism>
<keyword evidence="5" id="KW-0808">Transferase</keyword>
<dbReference type="InterPro" id="IPR050351">
    <property type="entry name" value="BphY/WalK/GraS-like"/>
</dbReference>
<dbReference type="RefSeq" id="WP_159755199.1">
    <property type="nucleotide sequence ID" value="NZ_WUQX01000001.1"/>
</dbReference>
<evidence type="ECO:0000259" key="9">
    <source>
        <dbReference type="PROSITE" id="PS50109"/>
    </source>
</evidence>
<dbReference type="PROSITE" id="PS50109">
    <property type="entry name" value="HIS_KIN"/>
    <property type="match status" value="1"/>
</dbReference>